<evidence type="ECO:0000256" key="1">
    <source>
        <dbReference type="SAM" id="SignalP"/>
    </source>
</evidence>
<evidence type="ECO:0000313" key="3">
    <source>
        <dbReference type="Proteomes" id="UP000254601"/>
    </source>
</evidence>
<evidence type="ECO:0000313" key="2">
    <source>
        <dbReference type="EMBL" id="SUO93338.1"/>
    </source>
</evidence>
<organism evidence="2 3">
    <name type="scientific">Suttonella ornithocola</name>
    <dbReference type="NCBI Taxonomy" id="279832"/>
    <lineage>
        <taxon>Bacteria</taxon>
        <taxon>Pseudomonadati</taxon>
        <taxon>Pseudomonadota</taxon>
        <taxon>Gammaproteobacteria</taxon>
        <taxon>Cardiobacteriales</taxon>
        <taxon>Cardiobacteriaceae</taxon>
        <taxon>Suttonella</taxon>
    </lineage>
</organism>
<keyword evidence="1" id="KW-0732">Signal</keyword>
<dbReference type="Proteomes" id="UP000254601">
    <property type="component" value="Unassembled WGS sequence"/>
</dbReference>
<feature type="signal peptide" evidence="1">
    <location>
        <begin position="1"/>
        <end position="17"/>
    </location>
</feature>
<name>A0A380MM58_9GAMM</name>
<dbReference type="PROSITE" id="PS51257">
    <property type="entry name" value="PROKAR_LIPOPROTEIN"/>
    <property type="match status" value="1"/>
</dbReference>
<feature type="chain" id="PRO_5016896241" description="Excinuclease ATPase subunit" evidence="1">
    <location>
        <begin position="18"/>
        <end position="143"/>
    </location>
</feature>
<dbReference type="EMBL" id="UHIC01000001">
    <property type="protein sequence ID" value="SUO93338.1"/>
    <property type="molecule type" value="Genomic_DNA"/>
</dbReference>
<reference evidence="2 3" key="1">
    <citation type="submission" date="2018-06" db="EMBL/GenBank/DDBJ databases">
        <authorList>
            <consortium name="Pathogen Informatics"/>
            <person name="Doyle S."/>
        </authorList>
    </citation>
    <scope>NUCLEOTIDE SEQUENCE [LARGE SCALE GENOMIC DNA]</scope>
    <source>
        <strain evidence="2 3">NCTC13337</strain>
    </source>
</reference>
<evidence type="ECO:0008006" key="4">
    <source>
        <dbReference type="Google" id="ProtNLM"/>
    </source>
</evidence>
<accession>A0A380MM58</accession>
<sequence>MKGFLLGASMLVLAACAGTGSRGIHEVSIAGAEASAYGVQMRGVPVLFDGGEGQVIKADVRSRKSSSIQRNEGESAESGVTLGCYRAFAAAIERFQLTANQLGGTKIIRMRSDMNGQNASPGKFLCLVGASRVKVSLIGDIAR</sequence>
<proteinExistence type="predicted"/>
<dbReference type="RefSeq" id="WP_072577501.1">
    <property type="nucleotide sequence ID" value="NZ_LWHB01000189.1"/>
</dbReference>
<keyword evidence="3" id="KW-1185">Reference proteome</keyword>
<dbReference type="AlphaFoldDB" id="A0A380MM58"/>
<gene>
    <name evidence="2" type="ORF">NCTC13337_00178</name>
</gene>
<protein>
    <recommendedName>
        <fullName evidence="4">Excinuclease ATPase subunit</fullName>
    </recommendedName>
</protein>